<dbReference type="Gene3D" id="3.40.50.2000">
    <property type="entry name" value="Glycogen Phosphorylase B"/>
    <property type="match status" value="2"/>
</dbReference>
<dbReference type="OrthoDB" id="9790710at2"/>
<evidence type="ECO:0000259" key="1">
    <source>
        <dbReference type="Pfam" id="PF13439"/>
    </source>
</evidence>
<feature type="domain" description="Glycosyltransferase subfamily 4-like N-terminal" evidence="1">
    <location>
        <begin position="9"/>
        <end position="170"/>
    </location>
</feature>
<evidence type="ECO:0000313" key="2">
    <source>
        <dbReference type="EMBL" id="MQT16571.1"/>
    </source>
</evidence>
<proteinExistence type="predicted"/>
<evidence type="ECO:0000313" key="3">
    <source>
        <dbReference type="Proteomes" id="UP000481327"/>
    </source>
</evidence>
<dbReference type="InterPro" id="IPR028098">
    <property type="entry name" value="Glyco_trans_4-like_N"/>
</dbReference>
<name>A0A7C9GQN5_9SPHN</name>
<accession>A0A7C9GQN5</accession>
<dbReference type="EMBL" id="WIOL01000001">
    <property type="protein sequence ID" value="MQT16571.1"/>
    <property type="molecule type" value="Genomic_DNA"/>
</dbReference>
<protein>
    <submittedName>
        <fullName evidence="2">Glycosyltransferase</fullName>
    </submittedName>
</protein>
<sequence>MVPLHSFAPGGVERVALRLCGAWAQDPGLDVQLVMGREDGAMRGEAPAGLARHVTPEPFPTAAWESLWMMLTLPAHIRRLRPDVIFAAGNSYSVIAVAMKLWLGRRCPPVMLKISNDLVRRDLPAPARWVYHRWLRIQGRMIDHVTGLAEPMRAEIAARMHVPAGRIHIIDDPALSAIDLASLAAIGTARTPASRPGRHFVGIGRLARQKNWPLLLTAFARIAGADDTLTIVGEGDERARLTRLAASLGISDRLGLPGHGAIAPALAAADVFVLSSDYEGVPAVLIEALASGLPVVATDCAVSIRSLVAGFGSIVPVGDADALATAMAAQRPLDPVARAAAAAAMARFTVERAAGAYATLFGIAAAPAPST</sequence>
<dbReference type="Proteomes" id="UP000481327">
    <property type="component" value="Unassembled WGS sequence"/>
</dbReference>
<reference evidence="2 3" key="1">
    <citation type="submission" date="2019-09" db="EMBL/GenBank/DDBJ databases">
        <title>Polymorphobacter sp. isolated from a lake in China.</title>
        <authorList>
            <person name="Liu Z."/>
        </authorList>
    </citation>
    <scope>NUCLEOTIDE SEQUENCE [LARGE SCALE GENOMIC DNA]</scope>
    <source>
        <strain evidence="2 3">D40P</strain>
    </source>
</reference>
<keyword evidence="3" id="KW-1185">Reference proteome</keyword>
<dbReference type="Pfam" id="PF13439">
    <property type="entry name" value="Glyco_transf_4"/>
    <property type="match status" value="1"/>
</dbReference>
<dbReference type="PANTHER" id="PTHR12526">
    <property type="entry name" value="GLYCOSYLTRANSFERASE"/>
    <property type="match status" value="1"/>
</dbReference>
<comment type="caution">
    <text evidence="2">The sequence shown here is derived from an EMBL/GenBank/DDBJ whole genome shotgun (WGS) entry which is preliminary data.</text>
</comment>
<dbReference type="GO" id="GO:0016757">
    <property type="term" value="F:glycosyltransferase activity"/>
    <property type="evidence" value="ECO:0007669"/>
    <property type="project" value="UniProtKB-ARBA"/>
</dbReference>
<dbReference type="AlphaFoldDB" id="A0A7C9GQN5"/>
<organism evidence="2 3">
    <name type="scientific">Sandarakinorhabdus fusca</name>
    <dbReference type="NCBI Taxonomy" id="1439888"/>
    <lineage>
        <taxon>Bacteria</taxon>
        <taxon>Pseudomonadati</taxon>
        <taxon>Pseudomonadota</taxon>
        <taxon>Alphaproteobacteria</taxon>
        <taxon>Sphingomonadales</taxon>
        <taxon>Sphingosinicellaceae</taxon>
        <taxon>Sandarakinorhabdus</taxon>
    </lineage>
</organism>
<keyword evidence="2" id="KW-0808">Transferase</keyword>
<dbReference type="SUPFAM" id="SSF53756">
    <property type="entry name" value="UDP-Glycosyltransferase/glycogen phosphorylase"/>
    <property type="match status" value="1"/>
</dbReference>
<dbReference type="Pfam" id="PF13692">
    <property type="entry name" value="Glyco_trans_1_4"/>
    <property type="match status" value="1"/>
</dbReference>
<gene>
    <name evidence="2" type="ORF">F3168_04765</name>
</gene>